<evidence type="ECO:0000313" key="1">
    <source>
        <dbReference type="Ensembl" id="ENSCPBP00000003418.1"/>
    </source>
</evidence>
<organism evidence="1 2">
    <name type="scientific">Chrysemys picta bellii</name>
    <name type="common">Western painted turtle</name>
    <name type="synonym">Emys bellii</name>
    <dbReference type="NCBI Taxonomy" id="8478"/>
    <lineage>
        <taxon>Eukaryota</taxon>
        <taxon>Metazoa</taxon>
        <taxon>Chordata</taxon>
        <taxon>Craniata</taxon>
        <taxon>Vertebrata</taxon>
        <taxon>Euteleostomi</taxon>
        <taxon>Archelosauria</taxon>
        <taxon>Testudinata</taxon>
        <taxon>Testudines</taxon>
        <taxon>Cryptodira</taxon>
        <taxon>Durocryptodira</taxon>
        <taxon>Testudinoidea</taxon>
        <taxon>Emydidae</taxon>
        <taxon>Chrysemys</taxon>
    </lineage>
</organism>
<name>A0A8C3F665_CHRPI</name>
<dbReference type="Ensembl" id="ENSCPBT00000004175.1">
    <property type="protein sequence ID" value="ENSCPBP00000003418.1"/>
    <property type="gene ID" value="ENSCPBG00000002771.1"/>
</dbReference>
<proteinExistence type="predicted"/>
<reference evidence="1" key="2">
    <citation type="submission" date="2025-09" db="UniProtKB">
        <authorList>
            <consortium name="Ensembl"/>
        </authorList>
    </citation>
    <scope>IDENTIFICATION</scope>
</reference>
<evidence type="ECO:0000313" key="2">
    <source>
        <dbReference type="Proteomes" id="UP000694380"/>
    </source>
</evidence>
<sequence>LLHLTQGFSNWGSGPFGVIFSIPLSSRLQAIRPVLSQANLHRQNKHEEPYKELPGLLHSTRKQNMNAKIVQGLNKDGGYSIKRQIAPILAKSC</sequence>
<keyword evidence="2" id="KW-1185">Reference proteome</keyword>
<reference evidence="1" key="1">
    <citation type="submission" date="2025-08" db="UniProtKB">
        <authorList>
            <consortium name="Ensembl"/>
        </authorList>
    </citation>
    <scope>IDENTIFICATION</scope>
</reference>
<protein>
    <submittedName>
        <fullName evidence="1">Uncharacterized protein</fullName>
    </submittedName>
</protein>
<accession>A0A8C3F665</accession>
<dbReference type="Proteomes" id="UP000694380">
    <property type="component" value="Unplaced"/>
</dbReference>
<dbReference type="AlphaFoldDB" id="A0A8C3F665"/>